<evidence type="ECO:0000313" key="2">
    <source>
        <dbReference type="Proteomes" id="UP000234681"/>
    </source>
</evidence>
<accession>A6HKC2</accession>
<dbReference type="EMBL" id="CH473948">
    <property type="protein sequence ID" value="EDM06477.1"/>
    <property type="molecule type" value="Genomic_DNA"/>
</dbReference>
<proteinExistence type="predicted"/>
<evidence type="ECO:0000313" key="1">
    <source>
        <dbReference type="EMBL" id="EDM06477.1"/>
    </source>
</evidence>
<sequence length="97" mass="11142">MKGKPRTWYPSLPNTETQEDNDSCLALKLLFCKQTGDCAKHFSRNRSVRAMPGTFTLRHGGWSCNHRHRTLTEILSALHPWCWGWTSGPDAYRASTY</sequence>
<reference evidence="1 2" key="1">
    <citation type="submission" date="2005-07" db="EMBL/GenBank/DDBJ databases">
        <authorList>
            <person name="Mural R.J."/>
            <person name="Li P.W."/>
            <person name="Adams M.D."/>
            <person name="Amanatides P.G."/>
            <person name="Baden-Tillson H."/>
            <person name="Barnstead M."/>
            <person name="Chin S.H."/>
            <person name="Dew I."/>
            <person name="Evans C.A."/>
            <person name="Ferriera S."/>
            <person name="Flanigan M."/>
            <person name="Fosler C."/>
            <person name="Glodek A."/>
            <person name="Gu Z."/>
            <person name="Holt R.A."/>
            <person name="Jennings D."/>
            <person name="Kraft C.L."/>
            <person name="Lu F."/>
            <person name="Nguyen T."/>
            <person name="Nusskern D.R."/>
            <person name="Pfannkoch C.M."/>
            <person name="Sitter C."/>
            <person name="Sutton G.G."/>
            <person name="Venter J.C."/>
            <person name="Wang Z."/>
            <person name="Woodage T."/>
            <person name="Zheng X.H."/>
            <person name="Zhong F."/>
        </authorList>
    </citation>
    <scope>NUCLEOTIDE SEQUENCE [LARGE SCALE GENOMIC DNA]</scope>
    <source>
        <strain>BN</strain>
        <strain evidence="2">Sprague-Dawley</strain>
    </source>
</reference>
<gene>
    <name evidence="1" type="ORF">rCG_33638</name>
</gene>
<protein>
    <submittedName>
        <fullName evidence="1">RCG33638</fullName>
    </submittedName>
</protein>
<dbReference type="Proteomes" id="UP000234681">
    <property type="component" value="Chromosome 10"/>
</dbReference>
<name>A6HKC2_RAT</name>
<organism evidence="1 2">
    <name type="scientific">Rattus norvegicus</name>
    <name type="common">Rat</name>
    <dbReference type="NCBI Taxonomy" id="10116"/>
    <lineage>
        <taxon>Eukaryota</taxon>
        <taxon>Metazoa</taxon>
        <taxon>Chordata</taxon>
        <taxon>Craniata</taxon>
        <taxon>Vertebrata</taxon>
        <taxon>Euteleostomi</taxon>
        <taxon>Mammalia</taxon>
        <taxon>Eutheria</taxon>
        <taxon>Euarchontoglires</taxon>
        <taxon>Glires</taxon>
        <taxon>Rodentia</taxon>
        <taxon>Myomorpha</taxon>
        <taxon>Muroidea</taxon>
        <taxon>Muridae</taxon>
        <taxon>Murinae</taxon>
        <taxon>Rattus</taxon>
    </lineage>
</organism>
<dbReference type="AlphaFoldDB" id="A6HKC2"/>